<dbReference type="GeneID" id="5018100"/>
<dbReference type="RefSeq" id="XP_001432315.1">
    <property type="nucleotide sequence ID" value="XM_001432278.1"/>
</dbReference>
<feature type="compositionally biased region" description="Low complexity" evidence="2">
    <location>
        <begin position="87"/>
        <end position="98"/>
    </location>
</feature>
<feature type="compositionally biased region" description="Basic and acidic residues" evidence="2">
    <location>
        <begin position="145"/>
        <end position="158"/>
    </location>
</feature>
<feature type="region of interest" description="Disordered" evidence="2">
    <location>
        <begin position="346"/>
        <end position="384"/>
    </location>
</feature>
<keyword evidence="4" id="KW-1185">Reference proteome</keyword>
<keyword evidence="1" id="KW-0175">Coiled coil</keyword>
<feature type="compositionally biased region" description="Polar residues" evidence="2">
    <location>
        <begin position="103"/>
        <end position="132"/>
    </location>
</feature>
<feature type="region of interest" description="Disordered" evidence="2">
    <location>
        <begin position="588"/>
        <end position="610"/>
    </location>
</feature>
<evidence type="ECO:0000313" key="4">
    <source>
        <dbReference type="Proteomes" id="UP000000600"/>
    </source>
</evidence>
<dbReference type="AlphaFoldDB" id="A0C2A1"/>
<evidence type="ECO:0000256" key="2">
    <source>
        <dbReference type="SAM" id="MobiDB-lite"/>
    </source>
</evidence>
<gene>
    <name evidence="3" type="ORF">GSPATT00034395001</name>
</gene>
<dbReference type="OMA" id="KINPQQH"/>
<protein>
    <recommendedName>
        <fullName evidence="5">Trichohyalin</fullName>
    </recommendedName>
</protein>
<feature type="compositionally biased region" description="Polar residues" evidence="2">
    <location>
        <begin position="358"/>
        <end position="379"/>
    </location>
</feature>
<accession>A0C2A1</accession>
<feature type="compositionally biased region" description="Polar residues" evidence="2">
    <location>
        <begin position="25"/>
        <end position="39"/>
    </location>
</feature>
<name>A0C2A1_PARTE</name>
<feature type="coiled-coil region" evidence="1">
    <location>
        <begin position="420"/>
        <end position="481"/>
    </location>
</feature>
<evidence type="ECO:0000256" key="1">
    <source>
        <dbReference type="SAM" id="Coils"/>
    </source>
</evidence>
<feature type="region of interest" description="Disordered" evidence="2">
    <location>
        <begin position="1"/>
        <end position="214"/>
    </location>
</feature>
<dbReference type="InParanoid" id="A0C2A1"/>
<feature type="compositionally biased region" description="Basic and acidic residues" evidence="2">
    <location>
        <begin position="201"/>
        <end position="214"/>
    </location>
</feature>
<feature type="compositionally biased region" description="Low complexity" evidence="2">
    <location>
        <begin position="133"/>
        <end position="144"/>
    </location>
</feature>
<reference evidence="3 4" key="1">
    <citation type="journal article" date="2006" name="Nature">
        <title>Global trends of whole-genome duplications revealed by the ciliate Paramecium tetraurelia.</title>
        <authorList>
            <consortium name="Genoscope"/>
            <person name="Aury J.-M."/>
            <person name="Jaillon O."/>
            <person name="Duret L."/>
            <person name="Noel B."/>
            <person name="Jubin C."/>
            <person name="Porcel B.M."/>
            <person name="Segurens B."/>
            <person name="Daubin V."/>
            <person name="Anthouard V."/>
            <person name="Aiach N."/>
            <person name="Arnaiz O."/>
            <person name="Billaut A."/>
            <person name="Beisson J."/>
            <person name="Blanc I."/>
            <person name="Bouhouche K."/>
            <person name="Camara F."/>
            <person name="Duharcourt S."/>
            <person name="Guigo R."/>
            <person name="Gogendeau D."/>
            <person name="Katinka M."/>
            <person name="Keller A.-M."/>
            <person name="Kissmehl R."/>
            <person name="Klotz C."/>
            <person name="Koll F."/>
            <person name="Le Moue A."/>
            <person name="Lepere C."/>
            <person name="Malinsky S."/>
            <person name="Nowacki M."/>
            <person name="Nowak J.K."/>
            <person name="Plattner H."/>
            <person name="Poulain J."/>
            <person name="Ruiz F."/>
            <person name="Serrano V."/>
            <person name="Zagulski M."/>
            <person name="Dessen P."/>
            <person name="Betermier M."/>
            <person name="Weissenbach J."/>
            <person name="Scarpelli C."/>
            <person name="Schachter V."/>
            <person name="Sperling L."/>
            <person name="Meyer E."/>
            <person name="Cohen J."/>
            <person name="Wincker P."/>
        </authorList>
    </citation>
    <scope>NUCLEOTIDE SEQUENCE [LARGE SCALE GENOMIC DNA]</scope>
    <source>
        <strain evidence="3 4">Stock d4-2</strain>
    </source>
</reference>
<feature type="compositionally biased region" description="Basic and acidic residues" evidence="2">
    <location>
        <begin position="7"/>
        <end position="24"/>
    </location>
</feature>
<dbReference type="STRING" id="5888.A0C2A1"/>
<dbReference type="KEGG" id="ptm:GSPATT00034395001"/>
<dbReference type="HOGENOM" id="CLU_434432_0_0_1"/>
<organism evidence="3 4">
    <name type="scientific">Paramecium tetraurelia</name>
    <dbReference type="NCBI Taxonomy" id="5888"/>
    <lineage>
        <taxon>Eukaryota</taxon>
        <taxon>Sar</taxon>
        <taxon>Alveolata</taxon>
        <taxon>Ciliophora</taxon>
        <taxon>Intramacronucleata</taxon>
        <taxon>Oligohymenophorea</taxon>
        <taxon>Peniculida</taxon>
        <taxon>Parameciidae</taxon>
        <taxon>Paramecium</taxon>
    </lineage>
</organism>
<proteinExistence type="predicted"/>
<feature type="coiled-coil region" evidence="1">
    <location>
        <begin position="526"/>
        <end position="571"/>
    </location>
</feature>
<feature type="compositionally biased region" description="Polar residues" evidence="2">
    <location>
        <begin position="190"/>
        <end position="200"/>
    </location>
</feature>
<feature type="compositionally biased region" description="Basic residues" evidence="2">
    <location>
        <begin position="168"/>
        <end position="179"/>
    </location>
</feature>
<dbReference type="EMBL" id="CT868035">
    <property type="protein sequence ID" value="CAK64918.1"/>
    <property type="molecule type" value="Genomic_DNA"/>
</dbReference>
<feature type="compositionally biased region" description="Basic and acidic residues" evidence="2">
    <location>
        <begin position="180"/>
        <end position="189"/>
    </location>
</feature>
<feature type="compositionally biased region" description="Polar residues" evidence="2">
    <location>
        <begin position="47"/>
        <end position="58"/>
    </location>
</feature>
<evidence type="ECO:0000313" key="3">
    <source>
        <dbReference type="EMBL" id="CAK64918.1"/>
    </source>
</evidence>
<dbReference type="OrthoDB" id="312608at2759"/>
<dbReference type="Proteomes" id="UP000000600">
    <property type="component" value="Unassembled WGS sequence"/>
</dbReference>
<sequence>MQQNENDSQHDDPQPLQEETKEQQQVENNMEVNPNQEQQNETDKQNEQFNITSQFPNHEQQEGNIEITILDTEQQGDAKETSNQKGEIINQEQAQNEQENIDQTKLNKQNSINNQNQDPSLSNNTTVQQDNSQQNNKVTQQDQQQSKEQKQQEKKGEENDQENQGQRKNQKKKTTKRRTTKVEIQENQEKNNPAQSNTNINEEKEKEEQEQIQQKIEEQKQIEELQRKQELEQQEQLQRQKQLVDKVYKDLIFPLKRSQNKNGKKLDSSFEIQSEKFTLEQVRCKSAKRYQRERKPRTRSAINQELLDFYNKINPQQHKDQSKMTPNTLQRLKKQQELEQMKKDCERLEEQQNQQQNAFSQPQKENKSKTQNKQRAQTQAKKKLEVVVRKRKKIKIRNGLRERMLIDKDKDSQLKALDFIRKMQQNRMAAEQKRQEQLEKITNKISSDIESLRQGSQIYKQEQQKQKRKQALEQITKQEQKRYEMMLEQQRNEKFVRELKEKSAVSSHYSVKKLALGYSPSLVTELENGQIQIEQIIDTNRKMNENQFLLKEEQKQRIKENKMKQQDYSKQVSLLHLPKVNNKKNYELLNEQLSTENKEPLPQIKQKHKKAWQIEQELMQKKHQNSEQLKE</sequence>
<evidence type="ECO:0008006" key="5">
    <source>
        <dbReference type="Google" id="ProtNLM"/>
    </source>
</evidence>